<evidence type="ECO:0000256" key="2">
    <source>
        <dbReference type="ARBA" id="ARBA00022737"/>
    </source>
</evidence>
<feature type="repeat" description="PPR" evidence="3">
    <location>
        <begin position="73"/>
        <end position="107"/>
    </location>
</feature>
<dbReference type="NCBIfam" id="TIGR00756">
    <property type="entry name" value="PPR"/>
    <property type="match status" value="1"/>
</dbReference>
<dbReference type="AlphaFoldDB" id="A0AAV5ISM5"/>
<dbReference type="GO" id="GO:0005739">
    <property type="term" value="C:mitochondrion"/>
    <property type="evidence" value="ECO:0007669"/>
    <property type="project" value="TreeGrafter"/>
</dbReference>
<evidence type="ECO:0000256" key="3">
    <source>
        <dbReference type="PROSITE-ProRule" id="PRU00708"/>
    </source>
</evidence>
<dbReference type="PANTHER" id="PTHR47934">
    <property type="entry name" value="PENTATRICOPEPTIDE REPEAT-CONTAINING PROTEIN PET309, MITOCHONDRIAL"/>
    <property type="match status" value="1"/>
</dbReference>
<dbReference type="Gene3D" id="1.25.40.10">
    <property type="entry name" value="Tetratricopeptide repeat domain"/>
    <property type="match status" value="1"/>
</dbReference>
<accession>A0AAV5ISM5</accession>
<dbReference type="GO" id="GO:0003729">
    <property type="term" value="F:mRNA binding"/>
    <property type="evidence" value="ECO:0007669"/>
    <property type="project" value="TreeGrafter"/>
</dbReference>
<dbReference type="InterPro" id="IPR002885">
    <property type="entry name" value="PPR_rpt"/>
</dbReference>
<protein>
    <recommendedName>
        <fullName evidence="6">Pentatricopeptide repeat-containing protein</fullName>
    </recommendedName>
</protein>
<comment type="caution">
    <text evidence="4">The sequence shown here is derived from an EMBL/GenBank/DDBJ whole genome shotgun (WGS) entry which is preliminary data.</text>
</comment>
<gene>
    <name evidence="4" type="ORF">SLEP1_g13505</name>
</gene>
<sequence>MHKRLQGRVARRLIILHGQSGMFDDAQKLLDEIPNGGLLSFNALTGPCVNSKKFDEVNRLFKELPEILSIIPDIVSHNTAIKAFCEMDSLDSASLTLVEMEKKGVEPDLITYTMLLEAFYNNGKFVDGENNWKGMVEKNRAPDIRSYNARLHGLVIEKRTKDAGMCATEFEVVIKINGRMAHPDKVAFELLKLVPLISEKGAGDFAYGVCKEVMIKINGFVPLPNKVAFELLELVPLISEKGAGDFA</sequence>
<dbReference type="GO" id="GO:0006396">
    <property type="term" value="P:RNA processing"/>
    <property type="evidence" value="ECO:0007669"/>
    <property type="project" value="TreeGrafter"/>
</dbReference>
<dbReference type="Proteomes" id="UP001054252">
    <property type="component" value="Unassembled WGS sequence"/>
</dbReference>
<proteinExistence type="inferred from homology"/>
<keyword evidence="5" id="KW-1185">Reference proteome</keyword>
<evidence type="ECO:0008006" key="6">
    <source>
        <dbReference type="Google" id="ProtNLM"/>
    </source>
</evidence>
<dbReference type="Pfam" id="PF01535">
    <property type="entry name" value="PPR"/>
    <property type="match status" value="1"/>
</dbReference>
<dbReference type="PANTHER" id="PTHR47934:SF26">
    <property type="entry name" value="SMALL RIBOSOMAL SUBUNIT PROTEIN MS78 (RPPR3A)"/>
    <property type="match status" value="1"/>
</dbReference>
<evidence type="ECO:0000256" key="1">
    <source>
        <dbReference type="ARBA" id="ARBA00007626"/>
    </source>
</evidence>
<dbReference type="PROSITE" id="PS51375">
    <property type="entry name" value="PPR"/>
    <property type="match status" value="2"/>
</dbReference>
<name>A0AAV5ISM5_9ROSI</name>
<evidence type="ECO:0000313" key="4">
    <source>
        <dbReference type="EMBL" id="GKV00893.1"/>
    </source>
</evidence>
<dbReference type="InterPro" id="IPR011990">
    <property type="entry name" value="TPR-like_helical_dom_sf"/>
</dbReference>
<evidence type="ECO:0000313" key="5">
    <source>
        <dbReference type="Proteomes" id="UP001054252"/>
    </source>
</evidence>
<dbReference type="GO" id="GO:0007005">
    <property type="term" value="P:mitochondrion organization"/>
    <property type="evidence" value="ECO:0007669"/>
    <property type="project" value="TreeGrafter"/>
</dbReference>
<comment type="similarity">
    <text evidence="1">Belongs to the PPR family. P subfamily.</text>
</comment>
<organism evidence="4 5">
    <name type="scientific">Rubroshorea leprosula</name>
    <dbReference type="NCBI Taxonomy" id="152421"/>
    <lineage>
        <taxon>Eukaryota</taxon>
        <taxon>Viridiplantae</taxon>
        <taxon>Streptophyta</taxon>
        <taxon>Embryophyta</taxon>
        <taxon>Tracheophyta</taxon>
        <taxon>Spermatophyta</taxon>
        <taxon>Magnoliopsida</taxon>
        <taxon>eudicotyledons</taxon>
        <taxon>Gunneridae</taxon>
        <taxon>Pentapetalae</taxon>
        <taxon>rosids</taxon>
        <taxon>malvids</taxon>
        <taxon>Malvales</taxon>
        <taxon>Dipterocarpaceae</taxon>
        <taxon>Rubroshorea</taxon>
    </lineage>
</organism>
<dbReference type="Pfam" id="PF13041">
    <property type="entry name" value="PPR_2"/>
    <property type="match status" value="1"/>
</dbReference>
<feature type="repeat" description="PPR" evidence="3">
    <location>
        <begin position="108"/>
        <end position="142"/>
    </location>
</feature>
<reference evidence="4 5" key="1">
    <citation type="journal article" date="2021" name="Commun. Biol.">
        <title>The genome of Shorea leprosula (Dipterocarpaceae) highlights the ecological relevance of drought in aseasonal tropical rainforests.</title>
        <authorList>
            <person name="Ng K.K.S."/>
            <person name="Kobayashi M.J."/>
            <person name="Fawcett J.A."/>
            <person name="Hatakeyama M."/>
            <person name="Paape T."/>
            <person name="Ng C.H."/>
            <person name="Ang C.C."/>
            <person name="Tnah L.H."/>
            <person name="Lee C.T."/>
            <person name="Nishiyama T."/>
            <person name="Sese J."/>
            <person name="O'Brien M.J."/>
            <person name="Copetti D."/>
            <person name="Mohd Noor M.I."/>
            <person name="Ong R.C."/>
            <person name="Putra M."/>
            <person name="Sireger I.Z."/>
            <person name="Indrioko S."/>
            <person name="Kosugi Y."/>
            <person name="Izuno A."/>
            <person name="Isagi Y."/>
            <person name="Lee S.L."/>
            <person name="Shimizu K.K."/>
        </authorList>
    </citation>
    <scope>NUCLEOTIDE SEQUENCE [LARGE SCALE GENOMIC DNA]</scope>
    <source>
        <strain evidence="4">214</strain>
    </source>
</reference>
<dbReference type="EMBL" id="BPVZ01000016">
    <property type="protein sequence ID" value="GKV00893.1"/>
    <property type="molecule type" value="Genomic_DNA"/>
</dbReference>
<dbReference type="InterPro" id="IPR051114">
    <property type="entry name" value="Mito_RNA_Proc_CCM1"/>
</dbReference>
<keyword evidence="2" id="KW-0677">Repeat</keyword>